<keyword evidence="3" id="KW-0813">Transport</keyword>
<dbReference type="InterPro" id="IPR007258">
    <property type="entry name" value="Vps52"/>
</dbReference>
<dbReference type="PANTHER" id="PTHR14190:SF7">
    <property type="entry name" value="VACUOLAR PROTEIN SORTING-ASSOCIATED PROTEIN 52 HOMOLOG"/>
    <property type="match status" value="1"/>
</dbReference>
<name>A0ABP0X0M3_9BRYO</name>
<dbReference type="InterPro" id="IPR048319">
    <property type="entry name" value="Vps52_CC"/>
</dbReference>
<keyword evidence="4" id="KW-0653">Protein transport</keyword>
<feature type="domain" description="Vps52 coiled-coil" evidence="7">
    <location>
        <begin position="66"/>
        <end position="169"/>
    </location>
</feature>
<evidence type="ECO:0000256" key="3">
    <source>
        <dbReference type="ARBA" id="ARBA00022448"/>
    </source>
</evidence>
<dbReference type="InterPro" id="IPR048361">
    <property type="entry name" value="Vps52_C"/>
</dbReference>
<evidence type="ECO:0000313" key="9">
    <source>
        <dbReference type="EMBL" id="CAK9271785.1"/>
    </source>
</evidence>
<organism evidence="9 10">
    <name type="scientific">Sphagnum jensenii</name>
    <dbReference type="NCBI Taxonomy" id="128206"/>
    <lineage>
        <taxon>Eukaryota</taxon>
        <taxon>Viridiplantae</taxon>
        <taxon>Streptophyta</taxon>
        <taxon>Embryophyta</taxon>
        <taxon>Bryophyta</taxon>
        <taxon>Sphagnophytina</taxon>
        <taxon>Sphagnopsida</taxon>
        <taxon>Sphagnales</taxon>
        <taxon>Sphagnaceae</taxon>
        <taxon>Sphagnum</taxon>
    </lineage>
</organism>
<evidence type="ECO:0000259" key="8">
    <source>
        <dbReference type="Pfam" id="PF20655"/>
    </source>
</evidence>
<dbReference type="EMBL" id="OZ020099">
    <property type="protein sequence ID" value="CAK9271785.1"/>
    <property type="molecule type" value="Genomic_DNA"/>
</dbReference>
<evidence type="ECO:0000256" key="6">
    <source>
        <dbReference type="SAM" id="MobiDB-lite"/>
    </source>
</evidence>
<dbReference type="Pfam" id="PF20655">
    <property type="entry name" value="Vps52_C"/>
    <property type="match status" value="1"/>
</dbReference>
<feature type="domain" description="Vps52 C-terminal" evidence="8">
    <location>
        <begin position="286"/>
        <end position="347"/>
    </location>
</feature>
<accession>A0ABP0X0M3</accession>
<evidence type="ECO:0000259" key="7">
    <source>
        <dbReference type="Pfam" id="PF04129"/>
    </source>
</evidence>
<gene>
    <name evidence="9" type="ORF">CSSPJE1EN1_LOCUS17263</name>
</gene>
<dbReference type="Proteomes" id="UP001497444">
    <property type="component" value="Chromosome 4"/>
</dbReference>
<evidence type="ECO:0000256" key="4">
    <source>
        <dbReference type="ARBA" id="ARBA00022927"/>
    </source>
</evidence>
<evidence type="ECO:0000313" key="10">
    <source>
        <dbReference type="Proteomes" id="UP001497444"/>
    </source>
</evidence>
<keyword evidence="5" id="KW-0333">Golgi apparatus</keyword>
<evidence type="ECO:0000256" key="1">
    <source>
        <dbReference type="ARBA" id="ARBA00004601"/>
    </source>
</evidence>
<comment type="similarity">
    <text evidence="2">Belongs to the VPS52 family.</text>
</comment>
<evidence type="ECO:0000256" key="5">
    <source>
        <dbReference type="ARBA" id="ARBA00023034"/>
    </source>
</evidence>
<protein>
    <recommendedName>
        <fullName evidence="11">Exocyst subunit Exo70 family protein</fullName>
    </recommendedName>
</protein>
<evidence type="ECO:0008006" key="11">
    <source>
        <dbReference type="Google" id="ProtNLM"/>
    </source>
</evidence>
<comment type="subcellular location">
    <subcellularLocation>
        <location evidence="1">Golgi apparatus</location>
        <location evidence="1">trans-Golgi network</location>
    </subcellularLocation>
</comment>
<evidence type="ECO:0000256" key="2">
    <source>
        <dbReference type="ARBA" id="ARBA00008180"/>
    </source>
</evidence>
<dbReference type="PANTHER" id="PTHR14190">
    <property type="entry name" value="SUPPRESSOR OF ACTIN MUTATIONS 2/VACUOLAR PROTEIN SORTING 52"/>
    <property type="match status" value="1"/>
</dbReference>
<proteinExistence type="inferred from homology"/>
<feature type="region of interest" description="Disordered" evidence="6">
    <location>
        <begin position="1"/>
        <end position="23"/>
    </location>
</feature>
<keyword evidence="10" id="KW-1185">Reference proteome</keyword>
<dbReference type="Pfam" id="PF04129">
    <property type="entry name" value="Vps52_CC"/>
    <property type="match status" value="1"/>
</dbReference>
<reference evidence="9" key="1">
    <citation type="submission" date="2024-02" db="EMBL/GenBank/DDBJ databases">
        <authorList>
            <consortium name="ELIXIR-Norway"/>
            <consortium name="Elixir Norway"/>
        </authorList>
    </citation>
    <scope>NUCLEOTIDE SEQUENCE</scope>
</reference>
<sequence>MSMRIKPWRSFSPCLSSPPRSQRRHAFLRSPRRHAFLRSGFAVAHHQDAELGESEEQQMADLTVAADLGSISSEIKSLWEQCMSMGIKHKNRKVAEVRLARFLEEMVVPPNMVDTILDGEVNEEYMRVLQVLSKKLTYVAENHATKDYAALQDVIPEIEKLQIKAVSKVLSAHFQAYIQPLERLQLDIVTKSDLIGLEDTGTHHSPGLFSQAWEPLKNCAAVFALGQLGFPTKKASGHKYLYEVLSHNLHKLLMELPPLIIEEHMTAMMPNCFDAIGLLLMIHLIQTSVDNLLFQLSHMFHQQKQQMMFLINNYDLVLSVLKEASIDGGKTQQQFEELLKSSSTVFVAAYKGLQGSTYYVWWCGRRSSVNTLCVIQFVKTCAGEDAAGSSNAQPIRLEEVEALVKDFATRWKGAIDIMHKDVITSSSIFVCGMEILRAALTQLLLYYTCLCDSLKRVGDGVALSKDVVSIPSIMYEFKKYSRTF</sequence>